<protein>
    <submittedName>
        <fullName evidence="3">Mannose-1-phosphate guanylyltransferase</fullName>
    </submittedName>
</protein>
<dbReference type="AlphaFoldDB" id="A0A538TJC3"/>
<dbReference type="InterPro" id="IPR054566">
    <property type="entry name" value="ManC/GMP-like_b-helix"/>
</dbReference>
<dbReference type="Pfam" id="PF22640">
    <property type="entry name" value="ManC_GMP_beta-helix"/>
    <property type="match status" value="1"/>
</dbReference>
<keyword evidence="3" id="KW-0808">Transferase</keyword>
<name>A0A538TJC3_UNCEI</name>
<dbReference type="Pfam" id="PF00483">
    <property type="entry name" value="NTP_transferase"/>
    <property type="match status" value="1"/>
</dbReference>
<keyword evidence="3" id="KW-0548">Nucleotidyltransferase</keyword>
<reference evidence="3 4" key="1">
    <citation type="journal article" date="2019" name="Nat. Microbiol.">
        <title>Mediterranean grassland soil C-N compound turnover is dependent on rainfall and depth, and is mediated by genomically divergent microorganisms.</title>
        <authorList>
            <person name="Diamond S."/>
            <person name="Andeer P.F."/>
            <person name="Li Z."/>
            <person name="Crits-Christoph A."/>
            <person name="Burstein D."/>
            <person name="Anantharaman K."/>
            <person name="Lane K.R."/>
            <person name="Thomas B.C."/>
            <person name="Pan C."/>
            <person name="Northen T.R."/>
            <person name="Banfield J.F."/>
        </authorList>
    </citation>
    <scope>NUCLEOTIDE SEQUENCE [LARGE SCALE GENOMIC DNA]</scope>
    <source>
        <strain evidence="3">WS_9</strain>
    </source>
</reference>
<dbReference type="PANTHER" id="PTHR46390:SF1">
    <property type="entry name" value="MANNOSE-1-PHOSPHATE GUANYLYLTRANSFERASE"/>
    <property type="match status" value="1"/>
</dbReference>
<dbReference type="InterPro" id="IPR029044">
    <property type="entry name" value="Nucleotide-diphossugar_trans"/>
</dbReference>
<dbReference type="GO" id="GO:0009298">
    <property type="term" value="P:GDP-mannose biosynthetic process"/>
    <property type="evidence" value="ECO:0007669"/>
    <property type="project" value="TreeGrafter"/>
</dbReference>
<dbReference type="SUPFAM" id="SSF53448">
    <property type="entry name" value="Nucleotide-diphospho-sugar transferases"/>
    <property type="match status" value="1"/>
</dbReference>
<feature type="domain" description="Nucleotidyl transferase" evidence="1">
    <location>
        <begin position="5"/>
        <end position="283"/>
    </location>
</feature>
<dbReference type="PANTHER" id="PTHR46390">
    <property type="entry name" value="MANNOSE-1-PHOSPHATE GUANYLYLTRANSFERASE"/>
    <property type="match status" value="1"/>
</dbReference>
<comment type="caution">
    <text evidence="3">The sequence shown here is derived from an EMBL/GenBank/DDBJ whole genome shotgun (WGS) entry which is preliminary data.</text>
</comment>
<dbReference type="InterPro" id="IPR049577">
    <property type="entry name" value="GMPP_N"/>
</dbReference>
<gene>
    <name evidence="3" type="ORF">E6K79_08705</name>
</gene>
<dbReference type="Proteomes" id="UP000317691">
    <property type="component" value="Unassembled WGS sequence"/>
</dbReference>
<evidence type="ECO:0000259" key="2">
    <source>
        <dbReference type="Pfam" id="PF22640"/>
    </source>
</evidence>
<evidence type="ECO:0000313" key="3">
    <source>
        <dbReference type="EMBL" id="TMQ63722.1"/>
    </source>
</evidence>
<dbReference type="Gene3D" id="3.90.550.10">
    <property type="entry name" value="Spore Coat Polysaccharide Biosynthesis Protein SpsA, Chain A"/>
    <property type="match status" value="1"/>
</dbReference>
<dbReference type="EMBL" id="VBOZ01000029">
    <property type="protein sequence ID" value="TMQ63722.1"/>
    <property type="molecule type" value="Genomic_DNA"/>
</dbReference>
<dbReference type="InterPro" id="IPR005835">
    <property type="entry name" value="NTP_transferase_dom"/>
</dbReference>
<accession>A0A538TJC3</accession>
<evidence type="ECO:0000259" key="1">
    <source>
        <dbReference type="Pfam" id="PF00483"/>
    </source>
</evidence>
<evidence type="ECO:0000313" key="4">
    <source>
        <dbReference type="Proteomes" id="UP000317691"/>
    </source>
</evidence>
<dbReference type="GO" id="GO:0004475">
    <property type="term" value="F:mannose-1-phosphate guanylyltransferase (GTP) activity"/>
    <property type="evidence" value="ECO:0007669"/>
    <property type="project" value="InterPro"/>
</dbReference>
<proteinExistence type="predicted"/>
<dbReference type="CDD" id="cd02509">
    <property type="entry name" value="GDP-M1P_Guanylyltransferase"/>
    <property type="match status" value="1"/>
</dbReference>
<dbReference type="SUPFAM" id="SSF159283">
    <property type="entry name" value="Guanosine diphospho-D-mannose pyrophosphorylase/mannose-6-phosphate isomerase linker domain"/>
    <property type="match status" value="1"/>
</dbReference>
<dbReference type="InterPro" id="IPR051161">
    <property type="entry name" value="Mannose-6P_isomerase_type2"/>
</dbReference>
<sequence>MRFHPVILAGGRGERFWPLSRRARPKQLLPLLSDRPMVADTLERLRGLASPKDAWIITSRELRTAVRVAVPSVPRERVIGEPVGKNTAPAVALAAWWLRGMGADAVAVILPSDHRVEPASRFREDLAAAGRVALERRAIVVLGIPPTRPDTGYGYIEAGDPVAAGSEFRGVVAFREKPDAETAVRYVEDGRHLWNAGIFVFAPEVMLEEIRTHAPDIAALLSDLPERPGRGTDAALERYYAAAPWISIDYAVMERTRRAVVARAGFAWDDLGSWAALESQGAKDARGNVVHGRALLEDSSGVIAYSDGGLVAGIGVKDLVIVHTGDVTLVCPRDRAQEVRALVERIKKEKDADALL</sequence>
<organism evidence="3 4">
    <name type="scientific">Eiseniibacteriota bacterium</name>
    <dbReference type="NCBI Taxonomy" id="2212470"/>
    <lineage>
        <taxon>Bacteria</taxon>
        <taxon>Candidatus Eiseniibacteriota</taxon>
    </lineage>
</organism>
<feature type="domain" description="MannoseP isomerase/GMP-like beta-helix" evidence="2">
    <location>
        <begin position="296"/>
        <end position="345"/>
    </location>
</feature>